<dbReference type="RefSeq" id="WP_344585156.1">
    <property type="nucleotide sequence ID" value="NZ_BAAARK010000075.1"/>
</dbReference>
<protein>
    <recommendedName>
        <fullName evidence="2">Anti-sigma factor antagonist</fullName>
    </recommendedName>
</protein>
<evidence type="ECO:0000256" key="2">
    <source>
        <dbReference type="RuleBase" id="RU003749"/>
    </source>
</evidence>
<dbReference type="PANTHER" id="PTHR35849:SF2">
    <property type="entry name" value="BLR2341 PROTEIN"/>
    <property type="match status" value="1"/>
</dbReference>
<evidence type="ECO:0000259" key="3">
    <source>
        <dbReference type="PROSITE" id="PS50801"/>
    </source>
</evidence>
<dbReference type="InterPro" id="IPR036513">
    <property type="entry name" value="STAS_dom_sf"/>
</dbReference>
<dbReference type="InterPro" id="IPR052746">
    <property type="entry name" value="MlaB_ABC_Transporter"/>
</dbReference>
<evidence type="ECO:0000313" key="5">
    <source>
        <dbReference type="Proteomes" id="UP001500994"/>
    </source>
</evidence>
<dbReference type="InterPro" id="IPR058548">
    <property type="entry name" value="MlaB-like_STAS"/>
</dbReference>
<organism evidence="4 5">
    <name type="scientific">Streptomyces lunalinharesii</name>
    <dbReference type="NCBI Taxonomy" id="333384"/>
    <lineage>
        <taxon>Bacteria</taxon>
        <taxon>Bacillati</taxon>
        <taxon>Actinomycetota</taxon>
        <taxon>Actinomycetes</taxon>
        <taxon>Kitasatosporales</taxon>
        <taxon>Streptomycetaceae</taxon>
        <taxon>Streptomyces</taxon>
    </lineage>
</organism>
<feature type="domain" description="STAS" evidence="3">
    <location>
        <begin position="21"/>
        <end position="111"/>
    </location>
</feature>
<comment type="caution">
    <text evidence="4">The sequence shown here is derived from an EMBL/GenBank/DDBJ whole genome shotgun (WGS) entry which is preliminary data.</text>
</comment>
<dbReference type="EMBL" id="BAAARK010000075">
    <property type="protein sequence ID" value="GAA2694618.1"/>
    <property type="molecule type" value="Genomic_DNA"/>
</dbReference>
<evidence type="ECO:0000313" key="4">
    <source>
        <dbReference type="EMBL" id="GAA2694618.1"/>
    </source>
</evidence>
<dbReference type="InterPro" id="IPR002645">
    <property type="entry name" value="STAS_dom"/>
</dbReference>
<keyword evidence="5" id="KW-1185">Reference proteome</keyword>
<dbReference type="Pfam" id="PF13466">
    <property type="entry name" value="STAS_2"/>
    <property type="match status" value="1"/>
</dbReference>
<name>A0ABN3T7P3_9ACTN</name>
<dbReference type="NCBIfam" id="TIGR00377">
    <property type="entry name" value="ant_ant_sig"/>
    <property type="match status" value="1"/>
</dbReference>
<evidence type="ECO:0000256" key="1">
    <source>
        <dbReference type="ARBA" id="ARBA00009013"/>
    </source>
</evidence>
<dbReference type="InterPro" id="IPR003658">
    <property type="entry name" value="Anti-sigma_ant"/>
</dbReference>
<dbReference type="PANTHER" id="PTHR35849">
    <property type="entry name" value="BLR2341 PROTEIN"/>
    <property type="match status" value="1"/>
</dbReference>
<accession>A0ABN3T7P3</accession>
<dbReference type="SUPFAM" id="SSF52091">
    <property type="entry name" value="SpoIIaa-like"/>
    <property type="match status" value="1"/>
</dbReference>
<reference evidence="4 5" key="1">
    <citation type="journal article" date="2019" name="Int. J. Syst. Evol. Microbiol.">
        <title>The Global Catalogue of Microorganisms (GCM) 10K type strain sequencing project: providing services to taxonomists for standard genome sequencing and annotation.</title>
        <authorList>
            <consortium name="The Broad Institute Genomics Platform"/>
            <consortium name="The Broad Institute Genome Sequencing Center for Infectious Disease"/>
            <person name="Wu L."/>
            <person name="Ma J."/>
        </authorList>
    </citation>
    <scope>NUCLEOTIDE SEQUENCE [LARGE SCALE GENOMIC DNA]</scope>
    <source>
        <strain evidence="4 5">JCM 16374</strain>
    </source>
</reference>
<proteinExistence type="inferred from homology"/>
<dbReference type="Proteomes" id="UP001500994">
    <property type="component" value="Unassembled WGS sequence"/>
</dbReference>
<dbReference type="Gene3D" id="3.30.750.24">
    <property type="entry name" value="STAS domain"/>
    <property type="match status" value="1"/>
</dbReference>
<dbReference type="CDD" id="cd07043">
    <property type="entry name" value="STAS_anti-anti-sigma_factors"/>
    <property type="match status" value="1"/>
</dbReference>
<gene>
    <name evidence="4" type="ORF">GCM10009864_81810</name>
</gene>
<sequence length="111" mass="11560">MPVYDTFQISVRPAGPASCRVTVAGDLDVASAPSMRDALQAAVADHESIELDCAGLTFVDCCGLSALLAAARMANAYGIELHLLAVPHSLARLLRLSHTGSAFAIDRPSVP</sequence>
<comment type="similarity">
    <text evidence="1 2">Belongs to the anti-sigma-factor antagonist family.</text>
</comment>
<dbReference type="PROSITE" id="PS50801">
    <property type="entry name" value="STAS"/>
    <property type="match status" value="1"/>
</dbReference>